<organism evidence="2 3">
    <name type="scientific">Corchorus olitorius</name>
    <dbReference type="NCBI Taxonomy" id="93759"/>
    <lineage>
        <taxon>Eukaryota</taxon>
        <taxon>Viridiplantae</taxon>
        <taxon>Streptophyta</taxon>
        <taxon>Embryophyta</taxon>
        <taxon>Tracheophyta</taxon>
        <taxon>Spermatophyta</taxon>
        <taxon>Magnoliopsida</taxon>
        <taxon>eudicotyledons</taxon>
        <taxon>Gunneridae</taxon>
        <taxon>Pentapetalae</taxon>
        <taxon>rosids</taxon>
        <taxon>malvids</taxon>
        <taxon>Malvales</taxon>
        <taxon>Malvaceae</taxon>
        <taxon>Grewioideae</taxon>
        <taxon>Apeibeae</taxon>
        <taxon>Corchorus</taxon>
    </lineage>
</organism>
<gene>
    <name evidence="2" type="ORF">COLO4_08408</name>
</gene>
<reference evidence="3" key="1">
    <citation type="submission" date="2013-09" db="EMBL/GenBank/DDBJ databases">
        <title>Corchorus olitorius genome sequencing.</title>
        <authorList>
            <person name="Alam M."/>
            <person name="Haque M.S."/>
            <person name="Islam M.S."/>
            <person name="Emdad E.M."/>
            <person name="Islam M.M."/>
            <person name="Ahmed B."/>
            <person name="Halim A."/>
            <person name="Hossen Q.M.M."/>
            <person name="Hossain M.Z."/>
            <person name="Ahmed R."/>
            <person name="Khan M.M."/>
            <person name="Islam R."/>
            <person name="Rashid M.M."/>
            <person name="Khan S.A."/>
            <person name="Rahman M.S."/>
            <person name="Alam M."/>
            <person name="Yahiya A.S."/>
            <person name="Khan M.S."/>
            <person name="Azam M.S."/>
            <person name="Haque T."/>
            <person name="Lashkar M.Z.H."/>
            <person name="Akhand A.I."/>
            <person name="Morshed G."/>
            <person name="Roy S."/>
            <person name="Uddin K.S."/>
            <person name="Rabeya T."/>
            <person name="Hossain A.S."/>
            <person name="Chowdhury A."/>
            <person name="Snigdha A.R."/>
            <person name="Mortoza M.S."/>
            <person name="Matin S.A."/>
            <person name="Hoque S.M.E."/>
            <person name="Islam M.K."/>
            <person name="Roy D.K."/>
            <person name="Haider R."/>
            <person name="Moosa M.M."/>
            <person name="Elias S.M."/>
            <person name="Hasan A.M."/>
            <person name="Jahan S."/>
            <person name="Shafiuddin M."/>
            <person name="Mahmood N."/>
            <person name="Shommy N.S."/>
        </authorList>
    </citation>
    <scope>NUCLEOTIDE SEQUENCE [LARGE SCALE GENOMIC DNA]</scope>
    <source>
        <strain evidence="3">cv. O-4</strain>
    </source>
</reference>
<feature type="region of interest" description="Disordered" evidence="1">
    <location>
        <begin position="1"/>
        <end position="31"/>
    </location>
</feature>
<dbReference type="Proteomes" id="UP000187203">
    <property type="component" value="Unassembled WGS sequence"/>
</dbReference>
<evidence type="ECO:0000256" key="1">
    <source>
        <dbReference type="SAM" id="MobiDB-lite"/>
    </source>
</evidence>
<keyword evidence="3" id="KW-1185">Reference proteome</keyword>
<accession>A0A1R3KFY5</accession>
<comment type="caution">
    <text evidence="2">The sequence shown here is derived from an EMBL/GenBank/DDBJ whole genome shotgun (WGS) entry which is preliminary data.</text>
</comment>
<dbReference type="EMBL" id="AWUE01013748">
    <property type="protein sequence ID" value="OMP05990.1"/>
    <property type="molecule type" value="Genomic_DNA"/>
</dbReference>
<name>A0A1R3KFY5_9ROSI</name>
<evidence type="ECO:0000313" key="3">
    <source>
        <dbReference type="Proteomes" id="UP000187203"/>
    </source>
</evidence>
<evidence type="ECO:0000313" key="2">
    <source>
        <dbReference type="EMBL" id="OMP05990.1"/>
    </source>
</evidence>
<proteinExistence type="predicted"/>
<sequence length="158" mass="16500">MVQGSGRRTEAASGAGNGGSKSPLSMGNRVVSNPVLQGEVLSKIKEVVDEDANMERIEISDGDSVQGEARSTRRLAANYQGIVKGFNPQLIEGVGESPDFEGVEKMKKTGNIMRQGESQNDGLTHYIPGVGPSVLGQANGGYGSLGCNAMVTKEMTLG</sequence>
<protein>
    <submittedName>
        <fullName evidence="2">Enoyl-CoA hydratase</fullName>
    </submittedName>
</protein>
<dbReference type="AlphaFoldDB" id="A0A1R3KFY5"/>